<dbReference type="AlphaFoldDB" id="A0A421FDC9"/>
<dbReference type="EMBL" id="JPWV03000143">
    <property type="protein sequence ID" value="KAG2523306.1"/>
    <property type="molecule type" value="Genomic_DNA"/>
</dbReference>
<evidence type="ECO:0000313" key="12">
    <source>
        <dbReference type="EMBL" id="KAG2525142.1"/>
    </source>
</evidence>
<feature type="transmembrane region" description="Helical" evidence="8">
    <location>
        <begin position="754"/>
        <end position="774"/>
    </location>
</feature>
<evidence type="ECO:0000256" key="3">
    <source>
        <dbReference type="ARBA" id="ARBA00022448"/>
    </source>
</evidence>
<dbReference type="EMBL" id="MBDN02000158">
    <property type="protein sequence ID" value="RLN79155.1"/>
    <property type="molecule type" value="Genomic_DNA"/>
</dbReference>
<feature type="transmembrane region" description="Helical" evidence="8">
    <location>
        <begin position="866"/>
        <end position="888"/>
    </location>
</feature>
<dbReference type="EMBL" id="JPWU03000134">
    <property type="protein sequence ID" value="KAG2525142.1"/>
    <property type="molecule type" value="Genomic_DNA"/>
</dbReference>
<dbReference type="Proteomes" id="UP000285624">
    <property type="component" value="Unassembled WGS sequence"/>
</dbReference>
<dbReference type="InterPro" id="IPR036259">
    <property type="entry name" value="MFS_trans_sf"/>
</dbReference>
<evidence type="ECO:0000313" key="13">
    <source>
        <dbReference type="EMBL" id="RLN37987.1"/>
    </source>
</evidence>
<keyword evidence="9" id="KW-0732">Signal</keyword>
<feature type="signal peptide" evidence="9">
    <location>
        <begin position="1"/>
        <end position="25"/>
    </location>
</feature>
<dbReference type="SUPFAM" id="SSF103473">
    <property type="entry name" value="MFS general substrate transporter"/>
    <property type="match status" value="1"/>
</dbReference>
<evidence type="ECO:0000256" key="4">
    <source>
        <dbReference type="ARBA" id="ARBA00022692"/>
    </source>
</evidence>
<evidence type="ECO:0000256" key="9">
    <source>
        <dbReference type="SAM" id="SignalP"/>
    </source>
</evidence>
<feature type="transmembrane region" description="Helical" evidence="8">
    <location>
        <begin position="721"/>
        <end position="742"/>
    </location>
</feature>
<dbReference type="InterPro" id="IPR039309">
    <property type="entry name" value="BT1"/>
</dbReference>
<dbReference type="Pfam" id="PF03092">
    <property type="entry name" value="BT1"/>
    <property type="match status" value="1"/>
</dbReference>
<accession>A0A421FDC9</accession>
<evidence type="ECO:0000259" key="10">
    <source>
        <dbReference type="Pfam" id="PF24784"/>
    </source>
</evidence>
<feature type="transmembrane region" description="Helical" evidence="8">
    <location>
        <begin position="645"/>
        <end position="668"/>
    </location>
</feature>
<reference evidence="11" key="3">
    <citation type="submission" date="2020-06" db="EMBL/GenBank/DDBJ databases">
        <authorList>
            <person name="Studholme D.J."/>
        </authorList>
    </citation>
    <scope>NUCLEOTIDE SEQUENCE</scope>
    <source>
        <strain evidence="11">NZFS 2646</strain>
        <strain evidence="12">NZFS 3630</strain>
    </source>
</reference>
<evidence type="ECO:0000256" key="2">
    <source>
        <dbReference type="ARBA" id="ARBA00007015"/>
    </source>
</evidence>
<feature type="compositionally biased region" description="Low complexity" evidence="7">
    <location>
        <begin position="138"/>
        <end position="151"/>
    </location>
</feature>
<keyword evidence="3" id="KW-0813">Transport</keyword>
<comment type="caution">
    <text evidence="13">The sequence shown here is derived from an EMBL/GenBank/DDBJ whole genome shotgun (WGS) entry which is preliminary data.</text>
</comment>
<feature type="transmembrane region" description="Helical" evidence="8">
    <location>
        <begin position="680"/>
        <end position="700"/>
    </location>
</feature>
<keyword evidence="6 8" id="KW-0472">Membrane</keyword>
<evidence type="ECO:0000256" key="6">
    <source>
        <dbReference type="ARBA" id="ARBA00023136"/>
    </source>
</evidence>
<keyword evidence="5 8" id="KW-1133">Transmembrane helix</keyword>
<feature type="compositionally biased region" description="Acidic residues" evidence="7">
    <location>
        <begin position="152"/>
        <end position="163"/>
    </location>
</feature>
<feature type="transmembrane region" description="Helical" evidence="8">
    <location>
        <begin position="612"/>
        <end position="633"/>
    </location>
</feature>
<comment type="similarity">
    <text evidence="2">Belongs to the major facilitator superfamily. Folate-biopterin transporter (TC 2.A.71) family.</text>
</comment>
<feature type="transmembrane region" description="Helical" evidence="8">
    <location>
        <begin position="800"/>
        <end position="819"/>
    </location>
</feature>
<evidence type="ECO:0000256" key="1">
    <source>
        <dbReference type="ARBA" id="ARBA00004141"/>
    </source>
</evidence>
<dbReference type="EMBL" id="MAYM02000507">
    <property type="protein sequence ID" value="RLN37987.1"/>
    <property type="molecule type" value="Genomic_DNA"/>
</dbReference>
<dbReference type="PANTHER" id="PTHR34737">
    <property type="entry name" value="EF-HAND DOMAIN-CONTAINING PROTEIN"/>
    <property type="match status" value="1"/>
</dbReference>
<dbReference type="Proteomes" id="UP000792063">
    <property type="component" value="Unassembled WGS sequence"/>
</dbReference>
<evidence type="ECO:0000313" key="14">
    <source>
        <dbReference type="EMBL" id="RLN79155.1"/>
    </source>
</evidence>
<gene>
    <name evidence="13" type="ORF">BBI17_002298</name>
    <name evidence="14" type="ORF">BBO99_00005474</name>
    <name evidence="11" type="ORF">JM16_004013</name>
    <name evidence="12" type="ORF">JM18_003574</name>
</gene>
<dbReference type="Proteomes" id="UP000285883">
    <property type="component" value="Unassembled WGS sequence"/>
</dbReference>
<feature type="transmembrane region" description="Helical" evidence="8">
    <location>
        <begin position="839"/>
        <end position="859"/>
    </location>
</feature>
<feature type="chain" id="PRO_5036107132" description="Temptin Cys/Cys disulfide domain-containing protein" evidence="9">
    <location>
        <begin position="26"/>
        <end position="1055"/>
    </location>
</feature>
<protein>
    <recommendedName>
        <fullName evidence="10">Temptin Cys/Cys disulfide domain-containing protein</fullName>
    </recommendedName>
</protein>
<dbReference type="GO" id="GO:0016020">
    <property type="term" value="C:membrane"/>
    <property type="evidence" value="ECO:0007669"/>
    <property type="project" value="UniProtKB-SubCell"/>
</dbReference>
<dbReference type="Proteomes" id="UP000785171">
    <property type="component" value="Unassembled WGS sequence"/>
</dbReference>
<feature type="transmembrane region" description="Helical" evidence="8">
    <location>
        <begin position="976"/>
        <end position="997"/>
    </location>
</feature>
<comment type="subcellular location">
    <subcellularLocation>
        <location evidence="1">Membrane</location>
        <topology evidence="1">Multi-pass membrane protein</topology>
    </subcellularLocation>
</comment>
<feature type="region of interest" description="Disordered" evidence="7">
    <location>
        <begin position="137"/>
        <end position="170"/>
    </location>
</feature>
<feature type="transmembrane region" description="Helical" evidence="8">
    <location>
        <begin position="1018"/>
        <end position="1041"/>
    </location>
</feature>
<reference evidence="15 16" key="2">
    <citation type="submission" date="2018-07" db="EMBL/GenBank/DDBJ databases">
        <title>Genome sequencing of oomycete isolates from Chile give support for New Zealand origin for Phytophthora kernoviae and make available the first Nothophytophthora sp. genome.</title>
        <authorList>
            <person name="Studholme D.J."/>
            <person name="Sanfuentes E."/>
            <person name="Panda P."/>
            <person name="Hill R."/>
            <person name="Sambles C."/>
            <person name="Grant M."/>
            <person name="Williams N.M."/>
            <person name="Mcdougal R.L."/>
        </authorList>
    </citation>
    <scope>NUCLEOTIDE SEQUENCE [LARGE SCALE GENOMIC DNA]</scope>
    <source>
        <strain evidence="13">Chile2</strain>
        <strain evidence="14">Chile4</strain>
    </source>
</reference>
<feature type="domain" description="Temptin Cys/Cys disulfide" evidence="10">
    <location>
        <begin position="24"/>
        <end position="116"/>
    </location>
</feature>
<evidence type="ECO:0000313" key="16">
    <source>
        <dbReference type="Proteomes" id="UP000285883"/>
    </source>
</evidence>
<evidence type="ECO:0000256" key="8">
    <source>
        <dbReference type="SAM" id="Phobius"/>
    </source>
</evidence>
<dbReference type="InterPro" id="IPR057626">
    <property type="entry name" value="S-S_Temptin"/>
</dbReference>
<organism evidence="13 16">
    <name type="scientific">Phytophthora kernoviae</name>
    <dbReference type="NCBI Taxonomy" id="325452"/>
    <lineage>
        <taxon>Eukaryota</taxon>
        <taxon>Sar</taxon>
        <taxon>Stramenopiles</taxon>
        <taxon>Oomycota</taxon>
        <taxon>Peronosporomycetes</taxon>
        <taxon>Peronosporales</taxon>
        <taxon>Peronosporaceae</taxon>
        <taxon>Phytophthora</taxon>
    </lineage>
</organism>
<evidence type="ECO:0000256" key="5">
    <source>
        <dbReference type="ARBA" id="ARBA00022989"/>
    </source>
</evidence>
<feature type="transmembrane region" description="Helical" evidence="8">
    <location>
        <begin position="197"/>
        <end position="219"/>
    </location>
</feature>
<keyword evidence="4 8" id="KW-0812">Transmembrane</keyword>
<evidence type="ECO:0000313" key="11">
    <source>
        <dbReference type="EMBL" id="KAG2523306.1"/>
    </source>
</evidence>
<dbReference type="Pfam" id="PF24784">
    <property type="entry name" value="Temptin_C"/>
    <property type="match status" value="2"/>
</dbReference>
<keyword evidence="15" id="KW-1185">Reference proteome</keyword>
<evidence type="ECO:0000313" key="15">
    <source>
        <dbReference type="Proteomes" id="UP000285624"/>
    </source>
</evidence>
<reference evidence="11" key="1">
    <citation type="journal article" date="2015" name="Genom Data">
        <title>Genome sequences of six Phytophthora species associated with forests in New Zealand.</title>
        <authorList>
            <person name="Studholme D.J."/>
            <person name="McDougal R.L."/>
            <person name="Sambles C."/>
            <person name="Hansen E."/>
            <person name="Hardy G."/>
            <person name="Grant M."/>
            <person name="Ganley R.J."/>
            <person name="Williams N.M."/>
        </authorList>
    </citation>
    <scope>NUCLEOTIDE SEQUENCE</scope>
    <source>
        <strain evidence="11">NZFS 2646</strain>
        <strain evidence="12">NZFS 3630</strain>
    </source>
</reference>
<sequence>MRSCWNSVTVACAVYFLCALPDASAYKVFQQKIPNGGNVPGVSAVGHERPNIGGPNNDFGLDFVAAMFQWTKQFCEKDSDGDGQTNGQELGDPCCEFDFRKNKKVRWTEGISHPGDPEFKADPALWEGIVCGGDAEPQEATQEATKAAETTEAAEEQVVEEEEAKDKQEEAVVETEEEVLAAVQGGEAGSVGGGAPALFSSMVLSAGALFVVVMYLVMVRTVVSLKQMRSGFNDMSHFPFSQEERVKMRASDVFIGAIAFVMCATPQVSSYSMYAMRVPNGDKVPGVTALGHVDPVLAGPMNEFGMDMIDTDFKWTKQLCMKDSDGDGQTNGQELGDPCCEFVFRKNAVVRWSEGVSHPGDAEYTSDPVLWEGVVCQEAEGEAAADPLAASSTAVSKVATEGEAKADAVTADSDKAKTEAVIETHAETEGDDDTQLEAPILADSGEAGAEGATLKEAAVEGNAVSEKTAIANKALQRLSSHPSTSTSSLPGTPSSRHSLRWVSIMYDAKSVNGMVPQPPPSKMDFSTFESPLDFDASGASFDDDGGRFVAGEQFYNHEMYGSLRKGGAVDFLSMECLGLAAATFTSMLSYQALLTLVQPMYNTQLGLTATQIVAVGRLVQMPMALSFLVGLLSDCYPIMGLRRKGYMILGCIINGVSVFTIAGVSAALGNNKEASEGMVILALILVALASIGCIITYVCVHTRVIEYSQRESLRDRGAIQASYLIFRRVVSIFTSVLSFLALGTGSEPNMSVSAAMIVLGVISVLPLPLIFRYWNEEVYSLNTSMKIRSQILWKIMQQKAVWRILAFIWFFTLFLGIKFSDSTSVVTKWAGASGDNSLLVKTIQDLVMIGIMLIWRYLFINRLWPIFFALAPAFQILPNLFVSLMVSLDIVRNRYFYRVFYSMTYVSDGIGLLNTIVPVTEIVQEGSEGALVGLTLTLQRCVNIFVDTNANGIFQGTNYYNTAEVAKDTPDARWDVLLSLFLNFALNALAWVGLFFLPSQKLDAQQLRMYGGFTKAASAGIIGFCLLLFIYGFVMTLMSLIPSTSCFVLVGGSGC</sequence>
<proteinExistence type="inferred from homology"/>
<dbReference type="PANTHER" id="PTHR34737:SF2">
    <property type="entry name" value="EF-HAND DOMAIN-CONTAINING PROTEIN"/>
    <property type="match status" value="1"/>
</dbReference>
<feature type="domain" description="Temptin Cys/Cys disulfide" evidence="10">
    <location>
        <begin position="269"/>
        <end position="361"/>
    </location>
</feature>
<evidence type="ECO:0000256" key="7">
    <source>
        <dbReference type="SAM" id="MobiDB-lite"/>
    </source>
</evidence>
<name>A0A421FDC9_9STRA</name>
<dbReference type="InterPro" id="IPR055313">
    <property type="entry name" value="Temptin-like"/>
</dbReference>